<dbReference type="InParanoid" id="A0A0D1XZX5"/>
<dbReference type="Pfam" id="PF01370">
    <property type="entry name" value="Epimerase"/>
    <property type="match status" value="1"/>
</dbReference>
<gene>
    <name evidence="2" type="ORF">PV09_01282</name>
</gene>
<dbReference type="CDD" id="cd05262">
    <property type="entry name" value="SDR_a7"/>
    <property type="match status" value="1"/>
</dbReference>
<dbReference type="Gene3D" id="3.40.50.720">
    <property type="entry name" value="NAD(P)-binding Rossmann-like Domain"/>
    <property type="match status" value="1"/>
</dbReference>
<dbReference type="AlphaFoldDB" id="A0A0D1XZX5"/>
<dbReference type="OrthoDB" id="10262413at2759"/>
<dbReference type="SUPFAM" id="SSF51735">
    <property type="entry name" value="NAD(P)-binding Rossmann-fold domains"/>
    <property type="match status" value="1"/>
</dbReference>
<dbReference type="GO" id="GO:0005737">
    <property type="term" value="C:cytoplasm"/>
    <property type="evidence" value="ECO:0007669"/>
    <property type="project" value="TreeGrafter"/>
</dbReference>
<sequence>MRVFVTGASGLIGRAVTRELLNTGHTVLGLARSDKAAEVISDLGAEVHRGSLYDLDSLKAGAAASDGVIHLAFDMDFTNVRKSCDTDQAAIRAMADALAGSNRPLIITSGTLLLPRDRVATEDDVYDPSTGPLAIRGESEELAKSLASNGVRSAVMRLAPTNHGDGDAMFMAEIIHIARAKGVSAYIGDGLNRWPAVHYLDTAVAFRLALEQGSAGATYHVVAEEGVRMKDIAEAIGKKLEVPVVSKSMEQAQEHFGFFAALVGANSPVSSKKTREALGWTPKQWTLLEDLEHGKYFE</sequence>
<organism evidence="2 3">
    <name type="scientific">Verruconis gallopava</name>
    <dbReference type="NCBI Taxonomy" id="253628"/>
    <lineage>
        <taxon>Eukaryota</taxon>
        <taxon>Fungi</taxon>
        <taxon>Dikarya</taxon>
        <taxon>Ascomycota</taxon>
        <taxon>Pezizomycotina</taxon>
        <taxon>Dothideomycetes</taxon>
        <taxon>Pleosporomycetidae</taxon>
        <taxon>Venturiales</taxon>
        <taxon>Sympoventuriaceae</taxon>
        <taxon>Verruconis</taxon>
    </lineage>
</organism>
<dbReference type="STRING" id="253628.A0A0D1XZX5"/>
<dbReference type="GO" id="GO:0004029">
    <property type="term" value="F:aldehyde dehydrogenase (NAD+) activity"/>
    <property type="evidence" value="ECO:0007669"/>
    <property type="project" value="TreeGrafter"/>
</dbReference>
<dbReference type="InterPro" id="IPR001509">
    <property type="entry name" value="Epimerase_deHydtase"/>
</dbReference>
<keyword evidence="3" id="KW-1185">Reference proteome</keyword>
<dbReference type="PANTHER" id="PTHR48079">
    <property type="entry name" value="PROTEIN YEEZ"/>
    <property type="match status" value="1"/>
</dbReference>
<evidence type="ECO:0000259" key="1">
    <source>
        <dbReference type="Pfam" id="PF01370"/>
    </source>
</evidence>
<dbReference type="PANTHER" id="PTHR48079:SF9">
    <property type="entry name" value="PUTATIVE-RELATED"/>
    <property type="match status" value="1"/>
</dbReference>
<accession>A0A0D1XZX5</accession>
<dbReference type="InterPro" id="IPR051783">
    <property type="entry name" value="NAD(P)-dependent_oxidoreduct"/>
</dbReference>
<dbReference type="GeneID" id="27309255"/>
<feature type="domain" description="NAD-dependent epimerase/dehydratase" evidence="1">
    <location>
        <begin position="3"/>
        <end position="220"/>
    </location>
</feature>
<protein>
    <recommendedName>
        <fullName evidence="1">NAD-dependent epimerase/dehydratase domain-containing protein</fullName>
    </recommendedName>
</protein>
<evidence type="ECO:0000313" key="3">
    <source>
        <dbReference type="Proteomes" id="UP000053259"/>
    </source>
</evidence>
<dbReference type="FunCoup" id="A0A0D1XZX5">
    <property type="interactions" value="29"/>
</dbReference>
<reference evidence="2 3" key="1">
    <citation type="submission" date="2015-01" db="EMBL/GenBank/DDBJ databases">
        <title>The Genome Sequence of Ochroconis gallopava CBS43764.</title>
        <authorList>
            <consortium name="The Broad Institute Genomics Platform"/>
            <person name="Cuomo C."/>
            <person name="de Hoog S."/>
            <person name="Gorbushina A."/>
            <person name="Stielow B."/>
            <person name="Teixiera M."/>
            <person name="Abouelleil A."/>
            <person name="Chapman S.B."/>
            <person name="Priest M."/>
            <person name="Young S.K."/>
            <person name="Wortman J."/>
            <person name="Nusbaum C."/>
            <person name="Birren B."/>
        </authorList>
    </citation>
    <scope>NUCLEOTIDE SEQUENCE [LARGE SCALE GENOMIC DNA]</scope>
    <source>
        <strain evidence="2 3">CBS 43764</strain>
    </source>
</reference>
<proteinExistence type="predicted"/>
<dbReference type="EMBL" id="KN847531">
    <property type="protein sequence ID" value="KIW08366.1"/>
    <property type="molecule type" value="Genomic_DNA"/>
</dbReference>
<dbReference type="Proteomes" id="UP000053259">
    <property type="component" value="Unassembled WGS sequence"/>
</dbReference>
<name>A0A0D1XZX5_9PEZI</name>
<dbReference type="VEuPathDB" id="FungiDB:PV09_01282"/>
<evidence type="ECO:0000313" key="2">
    <source>
        <dbReference type="EMBL" id="KIW08366.1"/>
    </source>
</evidence>
<dbReference type="HOGENOM" id="CLU_007383_12_3_1"/>
<dbReference type="InterPro" id="IPR036291">
    <property type="entry name" value="NAD(P)-bd_dom_sf"/>
</dbReference>
<dbReference type="RefSeq" id="XP_016218235.1">
    <property type="nucleotide sequence ID" value="XM_016354140.1"/>
</dbReference>